<feature type="transmembrane region" description="Helical" evidence="1">
    <location>
        <begin position="189"/>
        <end position="210"/>
    </location>
</feature>
<evidence type="ECO:0000313" key="3">
    <source>
        <dbReference type="Proteomes" id="UP001243195"/>
    </source>
</evidence>
<proteinExistence type="predicted"/>
<dbReference type="PANTHER" id="PTHR37314:SF5">
    <property type="entry name" value="SLR0142 PROTEIN"/>
    <property type="match status" value="1"/>
</dbReference>
<dbReference type="InterPro" id="IPR010699">
    <property type="entry name" value="DUF1275"/>
</dbReference>
<name>A0AAW8JMN5_9GAMM</name>
<gene>
    <name evidence="2" type="ORF">RFH51_17340</name>
</gene>
<keyword evidence="1" id="KW-0812">Transmembrane</keyword>
<evidence type="ECO:0000256" key="1">
    <source>
        <dbReference type="SAM" id="Phobius"/>
    </source>
</evidence>
<feature type="transmembrane region" description="Helical" evidence="1">
    <location>
        <begin position="216"/>
        <end position="235"/>
    </location>
</feature>
<dbReference type="Pfam" id="PF06912">
    <property type="entry name" value="DUF1275"/>
    <property type="match status" value="1"/>
</dbReference>
<feature type="transmembrane region" description="Helical" evidence="1">
    <location>
        <begin position="70"/>
        <end position="91"/>
    </location>
</feature>
<keyword evidence="1" id="KW-1133">Transmembrane helix</keyword>
<sequence length="242" mass="26566">MQNHVSIQEESSAEAPKGFWNDCRDSIFLTIVGGAIDTIGYIALFGFFTAHVTGNLVLAGAAWVKGGAGVWIKLAAIPLFILTVVITKFFIDLHPHKHRILGYLFLGEAIFLAAFMFAGIFFEPFNDPSAMSVAITGGLGLIALAIRNTSSKTLIKHISPSTMMTGNTTQLAIDLSNFIRNRSEEHQRALFKSFSIVMGFVIGAFLGAYLYVKLDFWSVGFFILPILYLSILAFAQKMKISK</sequence>
<evidence type="ECO:0000313" key="2">
    <source>
        <dbReference type="EMBL" id="MDQ9073217.1"/>
    </source>
</evidence>
<feature type="transmembrane region" description="Helical" evidence="1">
    <location>
        <begin position="128"/>
        <end position="146"/>
    </location>
</feature>
<dbReference type="RefSeq" id="WP_277090658.1">
    <property type="nucleotide sequence ID" value="NZ_DAMBEH010000005.1"/>
</dbReference>
<accession>A0AAW8JMN5</accession>
<dbReference type="PANTHER" id="PTHR37314">
    <property type="entry name" value="SLR0142 PROTEIN"/>
    <property type="match status" value="1"/>
</dbReference>
<dbReference type="AlphaFoldDB" id="A0AAW8JMN5"/>
<comment type="caution">
    <text evidence="2">The sequence shown here is derived from an EMBL/GenBank/DDBJ whole genome shotgun (WGS) entry which is preliminary data.</text>
</comment>
<feature type="transmembrane region" description="Helical" evidence="1">
    <location>
        <begin position="103"/>
        <end position="122"/>
    </location>
</feature>
<keyword evidence="1" id="KW-0472">Membrane</keyword>
<dbReference type="Proteomes" id="UP001243195">
    <property type="component" value="Unassembled WGS sequence"/>
</dbReference>
<feature type="transmembrane region" description="Helical" evidence="1">
    <location>
        <begin position="27"/>
        <end position="50"/>
    </location>
</feature>
<reference evidence="2" key="1">
    <citation type="submission" date="2023-08" db="EMBL/GenBank/DDBJ databases">
        <title>Emergence of clinically-relevant ST2 carbapenem-resistant Acinetobacter baumannii strains in hospital sewages in Zhejiang, East of China.</title>
        <authorList>
            <person name="Kaichao C."/>
            <person name="Zhang R."/>
        </authorList>
    </citation>
    <scope>NUCLEOTIDE SEQUENCE</scope>
    <source>
        <strain evidence="2">M-SY-60</strain>
    </source>
</reference>
<dbReference type="EMBL" id="JAVIDA010000037">
    <property type="protein sequence ID" value="MDQ9073217.1"/>
    <property type="molecule type" value="Genomic_DNA"/>
</dbReference>
<protein>
    <submittedName>
        <fullName evidence="2">YoaK family protein</fullName>
    </submittedName>
</protein>
<organism evidence="2 3">
    <name type="scientific">Acinetobacter gerneri</name>
    <dbReference type="NCBI Taxonomy" id="202952"/>
    <lineage>
        <taxon>Bacteria</taxon>
        <taxon>Pseudomonadati</taxon>
        <taxon>Pseudomonadota</taxon>
        <taxon>Gammaproteobacteria</taxon>
        <taxon>Moraxellales</taxon>
        <taxon>Moraxellaceae</taxon>
        <taxon>Acinetobacter</taxon>
    </lineage>
</organism>